<evidence type="ECO:0000313" key="2">
    <source>
        <dbReference type="Proteomes" id="UP000752696"/>
    </source>
</evidence>
<reference evidence="1" key="1">
    <citation type="submission" date="2020-07" db="EMBL/GenBank/DDBJ databases">
        <authorList>
            <person name="Nazaruddin N."/>
        </authorList>
    </citation>
    <scope>NUCLEOTIDE SEQUENCE</scope>
</reference>
<dbReference type="Proteomes" id="UP000752696">
    <property type="component" value="Unassembled WGS sequence"/>
</dbReference>
<dbReference type="EMBL" id="CAJDYZ010010824">
    <property type="protein sequence ID" value="CAD1478531.1"/>
    <property type="molecule type" value="Genomic_DNA"/>
</dbReference>
<evidence type="ECO:0000313" key="1">
    <source>
        <dbReference type="EMBL" id="CAD1478531.1"/>
    </source>
</evidence>
<proteinExistence type="predicted"/>
<sequence length="43" mass="4893">MDESLTIRGKSRVHDIEANFKNTFSKTISELKMTTSKAVCFIN</sequence>
<keyword evidence="2" id="KW-1185">Reference proteome</keyword>
<comment type="caution">
    <text evidence="1">The sequence shown here is derived from an EMBL/GenBank/DDBJ whole genome shotgun (WGS) entry which is preliminary data.</text>
</comment>
<accession>A0A6V7HDF8</accession>
<dbReference type="AlphaFoldDB" id="A0A6V7HDF8"/>
<name>A0A6V7HDF8_9HYME</name>
<gene>
    <name evidence="1" type="ORF">MHI_LOCUS802379</name>
</gene>
<organism evidence="1 2">
    <name type="scientific">Heterotrigona itama</name>
    <dbReference type="NCBI Taxonomy" id="395501"/>
    <lineage>
        <taxon>Eukaryota</taxon>
        <taxon>Metazoa</taxon>
        <taxon>Ecdysozoa</taxon>
        <taxon>Arthropoda</taxon>
        <taxon>Hexapoda</taxon>
        <taxon>Insecta</taxon>
        <taxon>Pterygota</taxon>
        <taxon>Neoptera</taxon>
        <taxon>Endopterygota</taxon>
        <taxon>Hymenoptera</taxon>
        <taxon>Apocrita</taxon>
        <taxon>Aculeata</taxon>
        <taxon>Apoidea</taxon>
        <taxon>Anthophila</taxon>
        <taxon>Apidae</taxon>
        <taxon>Heterotrigona</taxon>
    </lineage>
</organism>
<feature type="non-terminal residue" evidence="1">
    <location>
        <position position="43"/>
    </location>
</feature>
<protein>
    <submittedName>
        <fullName evidence="1">Uncharacterized protein</fullName>
    </submittedName>
</protein>